<feature type="transmembrane region" description="Helical" evidence="1">
    <location>
        <begin position="121"/>
        <end position="142"/>
    </location>
</feature>
<reference evidence="2 3" key="1">
    <citation type="submission" date="2018-02" db="EMBL/GenBank/DDBJ databases">
        <title>Genomic Encyclopedia of Archaeal and Bacterial Type Strains, Phase II (KMG-II): from individual species to whole genera.</title>
        <authorList>
            <person name="Goeker M."/>
        </authorList>
    </citation>
    <scope>NUCLEOTIDE SEQUENCE [LARGE SCALE GENOMIC DNA]</scope>
    <source>
        <strain evidence="2 3">YU 961-1</strain>
    </source>
</reference>
<comment type="caution">
    <text evidence="2">The sequence shown here is derived from an EMBL/GenBank/DDBJ whole genome shotgun (WGS) entry which is preliminary data.</text>
</comment>
<dbReference type="AlphaFoldDB" id="A0A2S6H0M9"/>
<keyword evidence="1" id="KW-0812">Transmembrane</keyword>
<gene>
    <name evidence="2" type="ORF">CLV40_101146</name>
</gene>
<feature type="transmembrane region" description="Helical" evidence="1">
    <location>
        <begin position="68"/>
        <end position="85"/>
    </location>
</feature>
<evidence type="ECO:0000256" key="1">
    <source>
        <dbReference type="SAM" id="Phobius"/>
    </source>
</evidence>
<feature type="transmembrane region" description="Helical" evidence="1">
    <location>
        <begin position="35"/>
        <end position="56"/>
    </location>
</feature>
<organism evidence="2 3">
    <name type="scientific">Actinokineospora auranticolor</name>
    <dbReference type="NCBI Taxonomy" id="155976"/>
    <lineage>
        <taxon>Bacteria</taxon>
        <taxon>Bacillati</taxon>
        <taxon>Actinomycetota</taxon>
        <taxon>Actinomycetes</taxon>
        <taxon>Pseudonocardiales</taxon>
        <taxon>Pseudonocardiaceae</taxon>
        <taxon>Actinokineospora</taxon>
    </lineage>
</organism>
<evidence type="ECO:0000313" key="2">
    <source>
        <dbReference type="EMBL" id="PPK70960.1"/>
    </source>
</evidence>
<feature type="transmembrane region" description="Helical" evidence="1">
    <location>
        <begin position="97"/>
        <end position="115"/>
    </location>
</feature>
<proteinExistence type="predicted"/>
<dbReference type="EMBL" id="PTIX01000001">
    <property type="protein sequence ID" value="PPK70960.1"/>
    <property type="molecule type" value="Genomic_DNA"/>
</dbReference>
<dbReference type="Proteomes" id="UP000239203">
    <property type="component" value="Unassembled WGS sequence"/>
</dbReference>
<name>A0A2S6H0M9_9PSEU</name>
<dbReference type="RefSeq" id="WP_146107868.1">
    <property type="nucleotide sequence ID" value="NZ_CP154825.1"/>
</dbReference>
<evidence type="ECO:0000313" key="3">
    <source>
        <dbReference type="Proteomes" id="UP000239203"/>
    </source>
</evidence>
<sequence length="175" mass="18620">MRAAFDRETRGPIPTSEIRIADWSKTRDTRPPGGGARVAAFLVLALLGAAAGFRFLANVSVDPALGPLWLNYLLLGVGVAAVLGATKMSGMHMFSRLLLLTGMGALPGLWLVAIVEGEYSHALAGVSLATVAMLVTAVVLLLEAEERELPRFNVFRRCFDAAEIQVGDRTSVIGD</sequence>
<keyword evidence="1" id="KW-0472">Membrane</keyword>
<accession>A0A2S6H0M9</accession>
<protein>
    <submittedName>
        <fullName evidence="2">Uncharacterized protein</fullName>
    </submittedName>
</protein>
<keyword evidence="1" id="KW-1133">Transmembrane helix</keyword>
<keyword evidence="3" id="KW-1185">Reference proteome</keyword>